<sequence length="221" mass="25062">MASRNEFLTDMCYVLVAINIPFNKLQSTPFKNFLQKYVNQNISNENETTNSRGLYICSLIVGILHPEIMPTSFLISCKELKKTNYETVSRFMNDSLMEFFGDTLFQDKILLFISDAAPYMIKTGGALKIFYSNMIHITCVTHGLNRVAEKVKKKRFPGINKLNMTPNLSKNTASIISDLTFIRSHLSELPNSITKLEKQNSTLNYQINVVETILAAQKSGL</sequence>
<dbReference type="EMBL" id="VYZN01000015">
    <property type="protein sequence ID" value="KAE9538883.1"/>
    <property type="molecule type" value="Genomic_DNA"/>
</dbReference>
<keyword evidence="2" id="KW-1185">Reference proteome</keyword>
<dbReference type="Proteomes" id="UP000475862">
    <property type="component" value="Unassembled WGS sequence"/>
</dbReference>
<evidence type="ECO:0008006" key="3">
    <source>
        <dbReference type="Google" id="ProtNLM"/>
    </source>
</evidence>
<dbReference type="AlphaFoldDB" id="A0A6G0TWF8"/>
<protein>
    <recommendedName>
        <fullName evidence="3">DUF659 domain-containing protein</fullName>
    </recommendedName>
</protein>
<comment type="caution">
    <text evidence="1">The sequence shown here is derived from an EMBL/GenBank/DDBJ whole genome shotgun (WGS) entry which is preliminary data.</text>
</comment>
<accession>A0A6G0TWF8</accession>
<evidence type="ECO:0000313" key="1">
    <source>
        <dbReference type="EMBL" id="KAE9538883.1"/>
    </source>
</evidence>
<organism evidence="1 2">
    <name type="scientific">Aphis glycines</name>
    <name type="common">Soybean aphid</name>
    <dbReference type="NCBI Taxonomy" id="307491"/>
    <lineage>
        <taxon>Eukaryota</taxon>
        <taxon>Metazoa</taxon>
        <taxon>Ecdysozoa</taxon>
        <taxon>Arthropoda</taxon>
        <taxon>Hexapoda</taxon>
        <taxon>Insecta</taxon>
        <taxon>Pterygota</taxon>
        <taxon>Neoptera</taxon>
        <taxon>Paraneoptera</taxon>
        <taxon>Hemiptera</taxon>
        <taxon>Sternorrhyncha</taxon>
        <taxon>Aphidomorpha</taxon>
        <taxon>Aphidoidea</taxon>
        <taxon>Aphididae</taxon>
        <taxon>Aphidini</taxon>
        <taxon>Aphis</taxon>
        <taxon>Aphis</taxon>
    </lineage>
</organism>
<gene>
    <name evidence="1" type="ORF">AGLY_005465</name>
</gene>
<evidence type="ECO:0000313" key="2">
    <source>
        <dbReference type="Proteomes" id="UP000475862"/>
    </source>
</evidence>
<reference evidence="1 2" key="1">
    <citation type="submission" date="2019-08" db="EMBL/GenBank/DDBJ databases">
        <title>The genome of the soybean aphid Biotype 1, its phylome, world population structure and adaptation to the North American continent.</title>
        <authorList>
            <person name="Giordano R."/>
            <person name="Donthu R.K."/>
            <person name="Hernandez A.G."/>
            <person name="Wright C.L."/>
            <person name="Zimin A.V."/>
        </authorList>
    </citation>
    <scope>NUCLEOTIDE SEQUENCE [LARGE SCALE GENOMIC DNA]</scope>
    <source>
        <tissue evidence="1">Whole aphids</tissue>
    </source>
</reference>
<proteinExistence type="predicted"/>
<name>A0A6G0TWF8_APHGL</name>
<dbReference type="OrthoDB" id="6602185at2759"/>